<feature type="transmembrane region" description="Helical" evidence="1">
    <location>
        <begin position="151"/>
        <end position="170"/>
    </location>
</feature>
<evidence type="ECO:0000256" key="1">
    <source>
        <dbReference type="SAM" id="Phobius"/>
    </source>
</evidence>
<gene>
    <name evidence="2" type="ORF">SVUK_LOCUS16733</name>
</gene>
<name>A0A3P7LGL4_STRVU</name>
<feature type="transmembrane region" description="Helical" evidence="1">
    <location>
        <begin position="15"/>
        <end position="36"/>
    </location>
</feature>
<dbReference type="OrthoDB" id="5857081at2759"/>
<keyword evidence="1" id="KW-1133">Transmembrane helix</keyword>
<keyword evidence="1" id="KW-0812">Transmembrane</keyword>
<dbReference type="EMBL" id="UYYB01114293">
    <property type="protein sequence ID" value="VDM81735.1"/>
    <property type="molecule type" value="Genomic_DNA"/>
</dbReference>
<organism evidence="2 3">
    <name type="scientific">Strongylus vulgaris</name>
    <name type="common">Blood worm</name>
    <dbReference type="NCBI Taxonomy" id="40348"/>
    <lineage>
        <taxon>Eukaryota</taxon>
        <taxon>Metazoa</taxon>
        <taxon>Ecdysozoa</taxon>
        <taxon>Nematoda</taxon>
        <taxon>Chromadorea</taxon>
        <taxon>Rhabditida</taxon>
        <taxon>Rhabditina</taxon>
        <taxon>Rhabditomorpha</taxon>
        <taxon>Strongyloidea</taxon>
        <taxon>Strongylidae</taxon>
        <taxon>Strongylus</taxon>
    </lineage>
</organism>
<keyword evidence="1" id="KW-0472">Membrane</keyword>
<accession>A0A3P7LGL4</accession>
<reference evidence="2 3" key="1">
    <citation type="submission" date="2018-11" db="EMBL/GenBank/DDBJ databases">
        <authorList>
            <consortium name="Pathogen Informatics"/>
        </authorList>
    </citation>
    <scope>NUCLEOTIDE SEQUENCE [LARGE SCALE GENOMIC DNA]</scope>
</reference>
<keyword evidence="3" id="KW-1185">Reference proteome</keyword>
<proteinExistence type="predicted"/>
<protein>
    <submittedName>
        <fullName evidence="2">Uncharacterized protein</fullName>
    </submittedName>
</protein>
<dbReference type="Proteomes" id="UP000270094">
    <property type="component" value="Unassembled WGS sequence"/>
</dbReference>
<sequence>MFDVAYRTALQLRQASLLLFAQLPCFFSFIGSSDVYQFKNQKRHFSRSAQSLNYVRFVEFSEEEAFTSMLRVCIFFWATVICGLTVVNSLDCSTAPTEALRIVCQQIARWDESSRKTPPPTSVKPPAIAGKAQLAAEFAPIASNMYQCMDMACLCVFFRGIFFPIYFFIIKISL</sequence>
<dbReference type="AlphaFoldDB" id="A0A3P7LGL4"/>
<evidence type="ECO:0000313" key="2">
    <source>
        <dbReference type="EMBL" id="VDM81735.1"/>
    </source>
</evidence>
<evidence type="ECO:0000313" key="3">
    <source>
        <dbReference type="Proteomes" id="UP000270094"/>
    </source>
</evidence>